<sequence>MANTINAGLFQEMIQAASTRLNKQAEYVNSLNVFPVPDGDTGTNMGMTITNGAKAVADTQAQTVGEVAAVLSKGLLMGARGNSGVILSQLFRGFGQAIKDEEEFTAENLAKAFQNGVEVAYKAVMKPVEGTILTVSRGAAAFANKKAAESDDAVEILRAALNGAKVALAKTPDMLPVLKEVGVVDSGGQGLVYIYEGFVAAATGEYIASEEFEATPAVMDEMVNAEHHKSVAGHVATEDIKFGYCTEIMVALGQGPTAKKTFDYDEFRNYLNEIGDSLLVVNDDEIVKVHVHTEDPGIVMQEGLKYGALVKVKVDNMREQHDAQVIKENASEPTKSAEIKEFAVIAIAAGGGLAKIFKDMGADYVISGGQTMNPSTEDIVKAIETVNARNVIILPNNKNIFMAAQSAADVVNVPAKVVESKTVSQGLTALLAFETSKTLAENAADMTENLSEVISGQVTNAVRDTTIDGLEIRKNDWLGMVDNKIVVSEKNIHAVLTATFAQMLAENDDAEIVSIYVGADGKRKLAETLAEELSDDYPDVEVEIFNGGQPVYPYLFSVE</sequence>
<evidence type="ECO:0000259" key="1">
    <source>
        <dbReference type="PROSITE" id="PS51480"/>
    </source>
</evidence>
<dbReference type="PANTHER" id="PTHR33434:SF4">
    <property type="entry name" value="PHOSPHATASE PROTEIN"/>
    <property type="match status" value="1"/>
</dbReference>
<evidence type="ECO:0000313" key="2">
    <source>
        <dbReference type="EMBL" id="GFH43452.1"/>
    </source>
</evidence>
<dbReference type="Pfam" id="PF21645">
    <property type="entry name" value="FakA-like_M"/>
    <property type="match status" value="1"/>
</dbReference>
<gene>
    <name evidence="2" type="ORF">Hs30E_20030</name>
</gene>
<dbReference type="InterPro" id="IPR048394">
    <property type="entry name" value="FakA-like_M"/>
</dbReference>
<dbReference type="PROSITE" id="PS51480">
    <property type="entry name" value="DHAL"/>
    <property type="match status" value="1"/>
</dbReference>
<dbReference type="AlphaFoldDB" id="A0A6A0BDG2"/>
<dbReference type="RefSeq" id="WP_172209890.1">
    <property type="nucleotide sequence ID" value="NZ_BLLI01000101.1"/>
</dbReference>
<dbReference type="SMART" id="SM01121">
    <property type="entry name" value="Dak1_2"/>
    <property type="match status" value="1"/>
</dbReference>
<dbReference type="InterPro" id="IPR050270">
    <property type="entry name" value="DegV_domain_contain"/>
</dbReference>
<dbReference type="Gene3D" id="1.25.40.340">
    <property type="match status" value="1"/>
</dbReference>
<feature type="domain" description="DhaL" evidence="1">
    <location>
        <begin position="8"/>
        <end position="200"/>
    </location>
</feature>
<dbReference type="InterPro" id="IPR033470">
    <property type="entry name" value="FakA-like_C"/>
</dbReference>
<dbReference type="Proteomes" id="UP000480303">
    <property type="component" value="Unassembled WGS sequence"/>
</dbReference>
<keyword evidence="2" id="KW-0418">Kinase</keyword>
<dbReference type="GO" id="GO:0006071">
    <property type="term" value="P:glycerol metabolic process"/>
    <property type="evidence" value="ECO:0007669"/>
    <property type="project" value="InterPro"/>
</dbReference>
<dbReference type="InterPro" id="IPR019986">
    <property type="entry name" value="YloV-like"/>
</dbReference>
<dbReference type="EMBL" id="BLLI01000101">
    <property type="protein sequence ID" value="GFH43452.1"/>
    <property type="molecule type" value="Genomic_DNA"/>
</dbReference>
<evidence type="ECO:0000313" key="3">
    <source>
        <dbReference type="Proteomes" id="UP000480303"/>
    </source>
</evidence>
<dbReference type="SUPFAM" id="SSF101473">
    <property type="entry name" value="DhaL-like"/>
    <property type="match status" value="1"/>
</dbReference>
<dbReference type="GO" id="GO:0004371">
    <property type="term" value="F:glycerone kinase activity"/>
    <property type="evidence" value="ECO:0007669"/>
    <property type="project" value="InterPro"/>
</dbReference>
<dbReference type="InterPro" id="IPR036117">
    <property type="entry name" value="DhaL_dom_sf"/>
</dbReference>
<dbReference type="Pfam" id="PF02734">
    <property type="entry name" value="Dak2"/>
    <property type="match status" value="1"/>
</dbReference>
<name>A0A6A0BDG2_9LACT</name>
<dbReference type="SMART" id="SM01120">
    <property type="entry name" value="Dak2"/>
    <property type="match status" value="1"/>
</dbReference>
<keyword evidence="2" id="KW-0808">Transferase</keyword>
<dbReference type="Pfam" id="PF13684">
    <property type="entry name" value="FakA-like_C"/>
    <property type="match status" value="1"/>
</dbReference>
<proteinExistence type="predicted"/>
<dbReference type="InterPro" id="IPR004007">
    <property type="entry name" value="DhaL_dom"/>
</dbReference>
<accession>A0A6A0BDG2</accession>
<keyword evidence="3" id="KW-1185">Reference proteome</keyword>
<comment type="caution">
    <text evidence="2">The sequence shown here is derived from an EMBL/GenBank/DDBJ whole genome shotgun (WGS) entry which is preliminary data.</text>
</comment>
<organism evidence="2 3">
    <name type="scientific">Pseudolactococcus hodotermopsidis</name>
    <dbReference type="NCBI Taxonomy" id="2709157"/>
    <lineage>
        <taxon>Bacteria</taxon>
        <taxon>Bacillati</taxon>
        <taxon>Bacillota</taxon>
        <taxon>Bacilli</taxon>
        <taxon>Lactobacillales</taxon>
        <taxon>Streptococcaceae</taxon>
        <taxon>Pseudolactococcus</taxon>
    </lineage>
</organism>
<dbReference type="PANTHER" id="PTHR33434">
    <property type="entry name" value="DEGV DOMAIN-CONTAINING PROTEIN DR_1986-RELATED"/>
    <property type="match status" value="1"/>
</dbReference>
<reference evidence="2 3" key="1">
    <citation type="submission" date="2020-02" db="EMBL/GenBank/DDBJ databases">
        <title>Draft genome sequence of Lactococcus sp. Hs30E4-3.</title>
        <authorList>
            <person name="Noda S."/>
            <person name="Yuki M."/>
            <person name="Ohkuma M."/>
        </authorList>
    </citation>
    <scope>NUCLEOTIDE SEQUENCE [LARGE SCALE GENOMIC DNA]</scope>
    <source>
        <strain evidence="2 3">Hs30E4-3</strain>
    </source>
</reference>
<dbReference type="NCBIfam" id="TIGR03599">
    <property type="entry name" value="YloV"/>
    <property type="match status" value="1"/>
</dbReference>
<protein>
    <submittedName>
        <fullName evidence="2">Dihydroxyacetone kinase</fullName>
    </submittedName>
</protein>